<dbReference type="AlphaFoldDB" id="A0AA47FG80"/>
<protein>
    <recommendedName>
        <fullName evidence="5">Tetratricopeptide repeat protein</fullName>
    </recommendedName>
</protein>
<organism evidence="3 4">
    <name type="scientific">Actinomyces naeslundii</name>
    <dbReference type="NCBI Taxonomy" id="1655"/>
    <lineage>
        <taxon>Bacteria</taxon>
        <taxon>Bacillati</taxon>
        <taxon>Actinomycetota</taxon>
        <taxon>Actinomycetes</taxon>
        <taxon>Actinomycetales</taxon>
        <taxon>Actinomycetaceae</taxon>
        <taxon>Actinomyces</taxon>
    </lineage>
</organism>
<dbReference type="EMBL" id="CP113787">
    <property type="protein sequence ID" value="WAL42625.1"/>
    <property type="molecule type" value="Genomic_DNA"/>
</dbReference>
<dbReference type="PROSITE" id="PS50005">
    <property type="entry name" value="TPR"/>
    <property type="match status" value="1"/>
</dbReference>
<keyword evidence="2" id="KW-1133">Transmembrane helix</keyword>
<evidence type="ECO:0000313" key="3">
    <source>
        <dbReference type="EMBL" id="WAL42625.1"/>
    </source>
</evidence>
<evidence type="ECO:0000313" key="4">
    <source>
        <dbReference type="Proteomes" id="UP001163127"/>
    </source>
</evidence>
<name>A0AA47FG80_ACTNA</name>
<evidence type="ECO:0000256" key="1">
    <source>
        <dbReference type="PROSITE-ProRule" id="PRU00339"/>
    </source>
</evidence>
<accession>A0AA47FG80</accession>
<dbReference type="SUPFAM" id="SSF46565">
    <property type="entry name" value="Chaperone J-domain"/>
    <property type="match status" value="1"/>
</dbReference>
<dbReference type="RefSeq" id="WP_101560259.1">
    <property type="nucleotide sequence ID" value="NZ_CP113787.1"/>
</dbReference>
<dbReference type="InterPro" id="IPR036869">
    <property type="entry name" value="J_dom_sf"/>
</dbReference>
<dbReference type="InterPro" id="IPR019734">
    <property type="entry name" value="TPR_rpt"/>
</dbReference>
<keyword evidence="2" id="KW-0472">Membrane</keyword>
<feature type="repeat" description="TPR" evidence="1">
    <location>
        <begin position="160"/>
        <end position="193"/>
    </location>
</feature>
<keyword evidence="1" id="KW-0802">TPR repeat</keyword>
<dbReference type="Gene3D" id="1.25.40.10">
    <property type="entry name" value="Tetratricopeptide repeat domain"/>
    <property type="match status" value="1"/>
</dbReference>
<dbReference type="InterPro" id="IPR011990">
    <property type="entry name" value="TPR-like_helical_dom_sf"/>
</dbReference>
<reference evidence="3" key="1">
    <citation type="submission" date="2022-11" db="EMBL/GenBank/DDBJ databases">
        <title>Dental biofilm bacteria. Genome sequencing and assembly.</title>
        <authorList>
            <person name="Robertsson C."/>
        </authorList>
    </citation>
    <scope>NUCLEOTIDE SEQUENCE</scope>
    <source>
        <strain evidence="3">CW</strain>
    </source>
</reference>
<evidence type="ECO:0000256" key="2">
    <source>
        <dbReference type="SAM" id="Phobius"/>
    </source>
</evidence>
<sequence length="385" mass="44264">MAYEQTVAVVDYYQELNLDKDDATPDIQVQLNKIRMQWRQRASLNGNRGEEARAKLKMIENASNVFSNEDSRDAYDRSLRALPEVAEQDIDWIGRAWTYYFADDPGAASVAARKARSEHGDDPNAHVISAWIELAEENWREAKGYADEAYVLDELGEDTVDVYRVRGVTFYFTKKYEKGIECFQRALTKAPREMVPDIAFRMAACYIRMEQYTRAIDICVEGLKADAEMGPDTCDAVTHYCCVALEEHCFDANELEKSKNWFRNMRDKFTGLNVPQHLTATIIKFIDLYIKRIELLQVPPADPNRVPDFPLKAVGVAIVGLIAFISYPHIVTLLFFAAPTAWVVFFFVRHAEYKRMKDAYDRSVVEHQKVQAELRAILDILEKRS</sequence>
<dbReference type="Proteomes" id="UP001163127">
    <property type="component" value="Chromosome"/>
</dbReference>
<feature type="transmembrane region" description="Helical" evidence="2">
    <location>
        <begin position="314"/>
        <end position="347"/>
    </location>
</feature>
<dbReference type="SMART" id="SM00028">
    <property type="entry name" value="TPR"/>
    <property type="match status" value="2"/>
</dbReference>
<proteinExistence type="predicted"/>
<dbReference type="SUPFAM" id="SSF48452">
    <property type="entry name" value="TPR-like"/>
    <property type="match status" value="1"/>
</dbReference>
<keyword evidence="2" id="KW-0812">Transmembrane</keyword>
<gene>
    <name evidence="3" type="ORF">OFA60_11360</name>
</gene>
<evidence type="ECO:0008006" key="5">
    <source>
        <dbReference type="Google" id="ProtNLM"/>
    </source>
</evidence>